<proteinExistence type="predicted"/>
<sequence>MSSTNPRVGIGRGKPVPSARATTGKVTKRKQQIKKAPPLGSPREFPCRPCVTRATKAPGHECASQNNTGAACWDCARNGHTCKPVPQGAVAAVRTFWRLNREIREASSDPDDAWRAAAQRAAQELRAYSAAPQVPALPPALAAPSYGDGVERTYKERKILALETIAEAARLWIQLQRDESEDESVADGGEESEGR</sequence>
<comment type="caution">
    <text evidence="2">The sequence shown here is derived from an EMBL/GenBank/DDBJ whole genome shotgun (WGS) entry which is preliminary data.</text>
</comment>
<dbReference type="Proteomes" id="UP001287286">
    <property type="component" value="Unassembled WGS sequence"/>
</dbReference>
<gene>
    <name evidence="2" type="ORF">Purlil1_13451</name>
</gene>
<evidence type="ECO:0000313" key="3">
    <source>
        <dbReference type="Proteomes" id="UP001287286"/>
    </source>
</evidence>
<feature type="region of interest" description="Disordered" evidence="1">
    <location>
        <begin position="1"/>
        <end position="44"/>
    </location>
</feature>
<organism evidence="2 3">
    <name type="scientific">Purpureocillium lilacinum</name>
    <name type="common">Paecilomyces lilacinus</name>
    <dbReference type="NCBI Taxonomy" id="33203"/>
    <lineage>
        <taxon>Eukaryota</taxon>
        <taxon>Fungi</taxon>
        <taxon>Dikarya</taxon>
        <taxon>Ascomycota</taxon>
        <taxon>Pezizomycotina</taxon>
        <taxon>Sordariomycetes</taxon>
        <taxon>Hypocreomycetidae</taxon>
        <taxon>Hypocreales</taxon>
        <taxon>Ophiocordycipitaceae</taxon>
        <taxon>Purpureocillium</taxon>
    </lineage>
</organism>
<feature type="region of interest" description="Disordered" evidence="1">
    <location>
        <begin position="176"/>
        <end position="195"/>
    </location>
</feature>
<dbReference type="EMBL" id="JAWRVI010000223">
    <property type="protein sequence ID" value="KAK4071324.1"/>
    <property type="molecule type" value="Genomic_DNA"/>
</dbReference>
<evidence type="ECO:0000313" key="2">
    <source>
        <dbReference type="EMBL" id="KAK4071324.1"/>
    </source>
</evidence>
<name>A0ABR0BE22_PURLI</name>
<reference evidence="2 3" key="1">
    <citation type="journal article" date="2024" name="Microbiol. Resour. Announc.">
        <title>Genome annotations for the ascomycete fungi Trichoderma harzianum, Trichoderma aggressivum, and Purpureocillium lilacinum.</title>
        <authorList>
            <person name="Beijen E.P.W."/>
            <person name="Ohm R.A."/>
        </authorList>
    </citation>
    <scope>NUCLEOTIDE SEQUENCE [LARGE SCALE GENOMIC DNA]</scope>
    <source>
        <strain evidence="2 3">CBS 150709</strain>
    </source>
</reference>
<evidence type="ECO:0000256" key="1">
    <source>
        <dbReference type="SAM" id="MobiDB-lite"/>
    </source>
</evidence>
<accession>A0ABR0BE22</accession>
<feature type="compositionally biased region" description="Acidic residues" evidence="1">
    <location>
        <begin position="179"/>
        <end position="195"/>
    </location>
</feature>
<keyword evidence="3" id="KW-1185">Reference proteome</keyword>
<protein>
    <submittedName>
        <fullName evidence="2">Uncharacterized protein</fullName>
    </submittedName>
</protein>